<evidence type="ECO:0000313" key="3">
    <source>
        <dbReference type="Proteomes" id="UP000473278"/>
    </source>
</evidence>
<proteinExistence type="predicted"/>
<organism evidence="2 3">
    <name type="scientific">Halalkalibaculum roseum</name>
    <dbReference type="NCBI Taxonomy" id="2709311"/>
    <lineage>
        <taxon>Bacteria</taxon>
        <taxon>Pseudomonadati</taxon>
        <taxon>Balneolota</taxon>
        <taxon>Balneolia</taxon>
        <taxon>Balneolales</taxon>
        <taxon>Balneolaceae</taxon>
        <taxon>Halalkalibaculum</taxon>
    </lineage>
</organism>
<reference evidence="2 3" key="1">
    <citation type="submission" date="2020-02" db="EMBL/GenBank/DDBJ databases">
        <title>Balneolaceae bacterium YR4-1, complete genome.</title>
        <authorList>
            <person name="Li Y."/>
            <person name="Wu S."/>
        </authorList>
    </citation>
    <scope>NUCLEOTIDE SEQUENCE [LARGE SCALE GENOMIC DNA]</scope>
    <source>
        <strain evidence="2 3">YR4-1</strain>
    </source>
</reference>
<dbReference type="PANTHER" id="PTHR36438:SF1">
    <property type="entry name" value="IRON-SULFUR CLUSTER REPAIR PROTEIN YTFE"/>
    <property type="match status" value="1"/>
</dbReference>
<dbReference type="Proteomes" id="UP000473278">
    <property type="component" value="Unassembled WGS sequence"/>
</dbReference>
<dbReference type="EMBL" id="JAALLT010000001">
    <property type="protein sequence ID" value="NGP75112.1"/>
    <property type="molecule type" value="Genomic_DNA"/>
</dbReference>
<name>A0A6M1SQW5_9BACT</name>
<sequence length="254" mass="29455">MNSNQSLSQLTPDATIGQIIHANNEAGKLLASIGVSLSKHRGETLQSVCQQQNWSESEVLDWVKKHTERTNGDTQHHPAVSEPSQPDINRLVHWTELLDRDFITPIQYLLEELKQSFPRVLTIHGNQYTWLKNIKSHFGQFRENLGMYFEFERKKFFPLIKQLSTSKKKNLNHGVIQNIDCSIGIIQRDQDRLQRQMNTIRIKSNDLDNPRNACFTHRIQNKNFSILFGKLEKQFQIESGDLLPAIQKELQAKK</sequence>
<keyword evidence="3" id="KW-1185">Reference proteome</keyword>
<dbReference type="RefSeq" id="WP_165138124.1">
    <property type="nucleotide sequence ID" value="NZ_JAALLT010000001.1"/>
</dbReference>
<protein>
    <submittedName>
        <fullName evidence="2">Uncharacterized protein</fullName>
    </submittedName>
</protein>
<dbReference type="GO" id="GO:0005737">
    <property type="term" value="C:cytoplasm"/>
    <property type="evidence" value="ECO:0007669"/>
    <property type="project" value="UniProtKB-SubCell"/>
</dbReference>
<accession>A0A6M1SQW5</accession>
<comment type="caution">
    <text evidence="2">The sequence shown here is derived from an EMBL/GenBank/DDBJ whole genome shotgun (WGS) entry which is preliminary data.</text>
</comment>
<dbReference type="PANTHER" id="PTHR36438">
    <property type="entry name" value="IRON-SULFUR CLUSTER REPAIR PROTEIN YTFE"/>
    <property type="match status" value="1"/>
</dbReference>
<evidence type="ECO:0000313" key="2">
    <source>
        <dbReference type="EMBL" id="NGP75112.1"/>
    </source>
</evidence>
<dbReference type="InterPro" id="IPR019903">
    <property type="entry name" value="RIC_family"/>
</dbReference>
<dbReference type="AlphaFoldDB" id="A0A6M1SQW5"/>
<comment type="subcellular location">
    <subcellularLocation>
        <location evidence="1">Cytoplasm</location>
    </subcellularLocation>
</comment>
<evidence type="ECO:0000256" key="1">
    <source>
        <dbReference type="ARBA" id="ARBA00004496"/>
    </source>
</evidence>
<gene>
    <name evidence="2" type="ORF">G3570_00590</name>
</gene>